<keyword evidence="2" id="KW-0238">DNA-binding</keyword>
<dbReference type="Gene3D" id="1.10.10.60">
    <property type="entry name" value="Homeodomain-like"/>
    <property type="match status" value="2"/>
</dbReference>
<dbReference type="SMART" id="SM00342">
    <property type="entry name" value="HTH_ARAC"/>
    <property type="match status" value="1"/>
</dbReference>
<dbReference type="GO" id="GO:0043565">
    <property type="term" value="F:sequence-specific DNA binding"/>
    <property type="evidence" value="ECO:0007669"/>
    <property type="project" value="InterPro"/>
</dbReference>
<comment type="caution">
    <text evidence="4">The sequence shown here is derived from an EMBL/GenBank/DDBJ whole genome shotgun (WGS) entry which is preliminary data.</text>
</comment>
<dbReference type="EMBL" id="RIAR02000002">
    <property type="protein sequence ID" value="NSL91207.1"/>
    <property type="molecule type" value="Genomic_DNA"/>
</dbReference>
<dbReference type="GO" id="GO:0003700">
    <property type="term" value="F:DNA-binding transcription factor activity"/>
    <property type="evidence" value="ECO:0007669"/>
    <property type="project" value="InterPro"/>
</dbReference>
<keyword evidence="3" id="KW-0804">Transcription</keyword>
<protein>
    <submittedName>
        <fullName evidence="4">Helix-turn-helix transcriptional regulator</fullName>
    </submittedName>
</protein>
<keyword evidence="1" id="KW-0805">Transcription regulation</keyword>
<dbReference type="InterPro" id="IPR018060">
    <property type="entry name" value="HTH_AraC"/>
</dbReference>
<evidence type="ECO:0000313" key="4">
    <source>
        <dbReference type="EMBL" id="NSL91207.1"/>
    </source>
</evidence>
<dbReference type="InterPro" id="IPR009057">
    <property type="entry name" value="Homeodomain-like_sf"/>
</dbReference>
<dbReference type="PANTHER" id="PTHR43280:SF32">
    <property type="entry name" value="TRANSCRIPTIONAL REGULATORY PROTEIN"/>
    <property type="match status" value="1"/>
</dbReference>
<evidence type="ECO:0000256" key="3">
    <source>
        <dbReference type="ARBA" id="ARBA00023163"/>
    </source>
</evidence>
<sequence>MNTPVKISSITMLHQFLELKKTVNPVISIFDFTDIRIEPGLLKMPVITDFYGIAIKEECTGKFKYGQQVYDFNDGMMYFTAPQQVMSFEDPLLEGVKGSVLVFHQDFLHSYPLAATIKKYGYFSYNVNEALFLSEQEEQSVTDIFSNIKREINTNMDAFTQDLVISNIELLLKYCDRFYNRQFLTRKKSNSDLLTRLETLLDEYFKSDSLSKAGIPSVQSVANELHLSPNYLSDMLRVQTGQTTQQHIQYRIIEKAKELLSTTGMSVSEIAYYLGFEHPQSFNRLFKNRTAVSPLEFRQSFN</sequence>
<dbReference type="PANTHER" id="PTHR43280">
    <property type="entry name" value="ARAC-FAMILY TRANSCRIPTIONAL REGULATOR"/>
    <property type="match status" value="1"/>
</dbReference>
<dbReference type="OrthoDB" id="644686at2"/>
<gene>
    <name evidence="4" type="ORF">ECE50_030575</name>
</gene>
<dbReference type="Pfam" id="PF12833">
    <property type="entry name" value="HTH_18"/>
    <property type="match status" value="1"/>
</dbReference>
<dbReference type="PROSITE" id="PS01124">
    <property type="entry name" value="HTH_ARAC_FAMILY_2"/>
    <property type="match status" value="1"/>
</dbReference>
<dbReference type="SUPFAM" id="SSF46689">
    <property type="entry name" value="Homeodomain-like"/>
    <property type="match status" value="1"/>
</dbReference>
<keyword evidence="5" id="KW-1185">Reference proteome</keyword>
<evidence type="ECO:0000256" key="2">
    <source>
        <dbReference type="ARBA" id="ARBA00023125"/>
    </source>
</evidence>
<keyword evidence="4" id="KW-0614">Plasmid</keyword>
<evidence type="ECO:0000313" key="5">
    <source>
        <dbReference type="Proteomes" id="UP000281028"/>
    </source>
</evidence>
<reference evidence="4" key="1">
    <citation type="submission" date="2020-05" db="EMBL/GenBank/DDBJ databases">
        <title>Chitinophaga laudate sp. nov., isolated from a tropical peat swamp.</title>
        <authorList>
            <person name="Goh C.B.S."/>
            <person name="Lee M.S."/>
            <person name="Parimannan S."/>
            <person name="Pasbakhsh P."/>
            <person name="Yule C.M."/>
            <person name="Rajandas H."/>
            <person name="Loke S."/>
            <person name="Croft L."/>
            <person name="Tan J.B.L."/>
        </authorList>
    </citation>
    <scope>NUCLEOTIDE SEQUENCE</scope>
    <source>
        <strain evidence="4">Mgbs1</strain>
        <plasmid evidence="4">MgbsP1</plasmid>
    </source>
</reference>
<proteinExistence type="predicted"/>
<organism evidence="4 5">
    <name type="scientific">Chitinophaga solisilvae</name>
    <dbReference type="NCBI Taxonomy" id="1233460"/>
    <lineage>
        <taxon>Bacteria</taxon>
        <taxon>Pseudomonadati</taxon>
        <taxon>Bacteroidota</taxon>
        <taxon>Chitinophagia</taxon>
        <taxon>Chitinophagales</taxon>
        <taxon>Chitinophagaceae</taxon>
        <taxon>Chitinophaga</taxon>
    </lineage>
</organism>
<dbReference type="AlphaFoldDB" id="A0A433WLU6"/>
<dbReference type="Proteomes" id="UP000281028">
    <property type="component" value="Unassembled WGS sequence"/>
</dbReference>
<geneLocation type="plasmid" evidence="4">
    <name>MgbsP1</name>
</geneLocation>
<evidence type="ECO:0000256" key="1">
    <source>
        <dbReference type="ARBA" id="ARBA00023015"/>
    </source>
</evidence>
<name>A0A433WLU6_9BACT</name>
<accession>A0A433WLU6</accession>